<accession>A0A4P7LI99</accession>
<dbReference type="PANTHER" id="PTHR45024:SF2">
    <property type="entry name" value="SCP2 DOMAIN-CONTAINING PROTEIN"/>
    <property type="match status" value="1"/>
</dbReference>
<geneLocation type="plasmid" evidence="3">
    <name>unnamed1</name>
</geneLocation>
<sequence length="64" mass="6312">MGKLDGKVALVTGPGRGIGRGVALQLAAQGALVMVNELDLAPADAVVAEFKAMGGDAVACYGNL</sequence>
<dbReference type="SUPFAM" id="SSF51735">
    <property type="entry name" value="NAD(P)-binding Rossmann-fold domains"/>
    <property type="match status" value="1"/>
</dbReference>
<keyword evidence="2" id="KW-0560">Oxidoreductase</keyword>
<dbReference type="Pfam" id="PF00106">
    <property type="entry name" value="adh_short"/>
    <property type="match status" value="1"/>
</dbReference>
<dbReference type="InterPro" id="IPR002347">
    <property type="entry name" value="SDR_fam"/>
</dbReference>
<name>A0A4P7LI99_9BURK</name>
<evidence type="ECO:0000256" key="2">
    <source>
        <dbReference type="ARBA" id="ARBA00023002"/>
    </source>
</evidence>
<evidence type="ECO:0000256" key="1">
    <source>
        <dbReference type="ARBA" id="ARBA00006484"/>
    </source>
</evidence>
<keyword evidence="3" id="KW-0614">Plasmid</keyword>
<organism evidence="3 4">
    <name type="scientific">Cupriavidus oxalaticus</name>
    <dbReference type="NCBI Taxonomy" id="96344"/>
    <lineage>
        <taxon>Bacteria</taxon>
        <taxon>Pseudomonadati</taxon>
        <taxon>Pseudomonadota</taxon>
        <taxon>Betaproteobacteria</taxon>
        <taxon>Burkholderiales</taxon>
        <taxon>Burkholderiaceae</taxon>
        <taxon>Cupriavidus</taxon>
    </lineage>
</organism>
<dbReference type="EMBL" id="CP038636">
    <property type="protein sequence ID" value="QBY55378.1"/>
    <property type="molecule type" value="Genomic_DNA"/>
</dbReference>
<reference evidence="3 4" key="1">
    <citation type="submission" date="2019-03" db="EMBL/GenBank/DDBJ databases">
        <title>Efficiently degradation of phenoxyalkanoic acid herbicides by Cupriavidus oxalaticus strain X32.</title>
        <authorList>
            <person name="Sheng X."/>
        </authorList>
    </citation>
    <scope>NUCLEOTIDE SEQUENCE [LARGE SCALE GENOMIC DNA]</scope>
    <source>
        <strain evidence="3 4">X32</strain>
        <plasmid evidence="3 4">unnamed1</plasmid>
    </source>
</reference>
<dbReference type="GO" id="GO:0016491">
    <property type="term" value="F:oxidoreductase activity"/>
    <property type="evidence" value="ECO:0007669"/>
    <property type="project" value="UniProtKB-KW"/>
</dbReference>
<proteinExistence type="inferred from homology"/>
<evidence type="ECO:0000313" key="4">
    <source>
        <dbReference type="Proteomes" id="UP000295294"/>
    </source>
</evidence>
<dbReference type="AlphaFoldDB" id="A0A4P7LI99"/>
<comment type="similarity">
    <text evidence="1">Belongs to the short-chain dehydrogenases/reductases (SDR) family.</text>
</comment>
<evidence type="ECO:0000313" key="3">
    <source>
        <dbReference type="EMBL" id="QBY55378.1"/>
    </source>
</evidence>
<gene>
    <name evidence="3" type="ORF">E0W60_30450</name>
</gene>
<dbReference type="Gene3D" id="3.40.50.720">
    <property type="entry name" value="NAD(P)-binding Rossmann-like Domain"/>
    <property type="match status" value="1"/>
</dbReference>
<dbReference type="InterPro" id="IPR051687">
    <property type="entry name" value="Peroxisomal_Beta-Oxidation"/>
</dbReference>
<dbReference type="InterPro" id="IPR036291">
    <property type="entry name" value="NAD(P)-bd_dom_sf"/>
</dbReference>
<dbReference type="KEGG" id="cox:E0W60_30450"/>
<protein>
    <submittedName>
        <fullName evidence="3">SDR family NAD(P)-dependent oxidoreductase</fullName>
    </submittedName>
</protein>
<dbReference type="OrthoDB" id="7255009at2"/>
<dbReference type="PANTHER" id="PTHR45024">
    <property type="entry name" value="DEHYDROGENASES, SHORT CHAIN"/>
    <property type="match status" value="1"/>
</dbReference>
<dbReference type="Proteomes" id="UP000295294">
    <property type="component" value="Plasmid unnamed1"/>
</dbReference>